<accession>A0A0B4X9R5</accession>
<dbReference type="HOGENOM" id="CLU_2993570_0_0_5"/>
<protein>
    <submittedName>
        <fullName evidence="2">Uncharacterized protein</fullName>
    </submittedName>
</protein>
<geneLocation type="plasmid" evidence="2 3">
    <name>pRgalR602a</name>
</geneLocation>
<organism evidence="2 3">
    <name type="scientific">Rhizobium gallicum bv. gallicum R602sp</name>
    <dbReference type="NCBI Taxonomy" id="1041138"/>
    <lineage>
        <taxon>Bacteria</taxon>
        <taxon>Pseudomonadati</taxon>
        <taxon>Pseudomonadota</taxon>
        <taxon>Alphaproteobacteria</taxon>
        <taxon>Hyphomicrobiales</taxon>
        <taxon>Rhizobiaceae</taxon>
        <taxon>Rhizobium/Agrobacterium group</taxon>
        <taxon>Rhizobium</taxon>
    </lineage>
</organism>
<keyword evidence="2" id="KW-0614">Plasmid</keyword>
<evidence type="ECO:0000313" key="3">
    <source>
        <dbReference type="Proteomes" id="UP000031368"/>
    </source>
</evidence>
<feature type="region of interest" description="Disordered" evidence="1">
    <location>
        <begin position="1"/>
        <end position="33"/>
    </location>
</feature>
<sequence>MPVGVQVRSVGQEISRETPSIRPRDLSRKQAVSFSSGNSIHRCQIVSLDKHGNAAGD</sequence>
<reference evidence="2 3" key="1">
    <citation type="submission" date="2013-11" db="EMBL/GenBank/DDBJ databases">
        <title>Complete genome sequence of Rhizobium gallicum bv. gallicum R602.</title>
        <authorList>
            <person name="Bustos P."/>
            <person name="Santamaria R.I."/>
            <person name="Lozano L."/>
            <person name="Acosta J.L."/>
            <person name="Ormeno-Orrillo E."/>
            <person name="Rogel M.A."/>
            <person name="Romero D."/>
            <person name="Cevallos M.A."/>
            <person name="Martinez-Romero E."/>
            <person name="Gonzalez V."/>
        </authorList>
    </citation>
    <scope>NUCLEOTIDE SEQUENCE [LARGE SCALE GENOMIC DNA]</scope>
    <source>
        <strain evidence="2 3">R602</strain>
        <plasmid evidence="2 3">pRgalR602a</plasmid>
    </source>
</reference>
<proteinExistence type="predicted"/>
<evidence type="ECO:0000313" key="2">
    <source>
        <dbReference type="EMBL" id="AJD43368.1"/>
    </source>
</evidence>
<dbReference type="KEGG" id="rga:RGR602_PA00021"/>
<keyword evidence="3" id="KW-1185">Reference proteome</keyword>
<gene>
    <name evidence="2" type="ORF">RGR602_PA00021</name>
</gene>
<evidence type="ECO:0000256" key="1">
    <source>
        <dbReference type="SAM" id="MobiDB-lite"/>
    </source>
</evidence>
<dbReference type="AlphaFoldDB" id="A0A0B4X9R5"/>
<dbReference type="Proteomes" id="UP000031368">
    <property type="component" value="Plasmid pRgalR602a"/>
</dbReference>
<name>A0A0B4X9R5_9HYPH</name>
<dbReference type="EMBL" id="CP006878">
    <property type="protein sequence ID" value="AJD43368.1"/>
    <property type="molecule type" value="Genomic_DNA"/>
</dbReference>